<dbReference type="GO" id="GO:0006574">
    <property type="term" value="P:L-valine catabolic process"/>
    <property type="evidence" value="ECO:0007669"/>
    <property type="project" value="TreeGrafter"/>
</dbReference>
<dbReference type="SUPFAM" id="SSF53720">
    <property type="entry name" value="ALDH-like"/>
    <property type="match status" value="1"/>
</dbReference>
<organism evidence="3 4">
    <name type="scientific">Stephania yunnanensis</name>
    <dbReference type="NCBI Taxonomy" id="152371"/>
    <lineage>
        <taxon>Eukaryota</taxon>
        <taxon>Viridiplantae</taxon>
        <taxon>Streptophyta</taxon>
        <taxon>Embryophyta</taxon>
        <taxon>Tracheophyta</taxon>
        <taxon>Spermatophyta</taxon>
        <taxon>Magnoliopsida</taxon>
        <taxon>Ranunculales</taxon>
        <taxon>Menispermaceae</taxon>
        <taxon>Menispermoideae</taxon>
        <taxon>Cissampelideae</taxon>
        <taxon>Stephania</taxon>
    </lineage>
</organism>
<dbReference type="EMBL" id="JBBNAF010000011">
    <property type="protein sequence ID" value="KAK9099082.1"/>
    <property type="molecule type" value="Genomic_DNA"/>
</dbReference>
<dbReference type="PANTHER" id="PTHR43866">
    <property type="entry name" value="MALONATE-SEMIALDEHYDE DEHYDROGENASE"/>
    <property type="match status" value="1"/>
</dbReference>
<dbReference type="GO" id="GO:0006210">
    <property type="term" value="P:thymine catabolic process"/>
    <property type="evidence" value="ECO:0007669"/>
    <property type="project" value="TreeGrafter"/>
</dbReference>
<dbReference type="PANTHER" id="PTHR43866:SF3">
    <property type="entry name" value="METHYLMALONATE-SEMIALDEHYDE DEHYDROGENASE [ACYLATING], MITOCHONDRIAL"/>
    <property type="match status" value="1"/>
</dbReference>
<dbReference type="GO" id="GO:0005739">
    <property type="term" value="C:mitochondrion"/>
    <property type="evidence" value="ECO:0007669"/>
    <property type="project" value="TreeGrafter"/>
</dbReference>
<protein>
    <recommendedName>
        <fullName evidence="2">Aldehyde dehydrogenase domain-containing protein</fullName>
    </recommendedName>
</protein>
<feature type="domain" description="Aldehyde dehydrogenase" evidence="2">
    <location>
        <begin position="146"/>
        <end position="197"/>
    </location>
</feature>
<evidence type="ECO:0000313" key="3">
    <source>
        <dbReference type="EMBL" id="KAK9099082.1"/>
    </source>
</evidence>
<reference evidence="3 4" key="1">
    <citation type="submission" date="2024-01" db="EMBL/GenBank/DDBJ databases">
        <title>Genome assemblies of Stephania.</title>
        <authorList>
            <person name="Yang L."/>
        </authorList>
    </citation>
    <scope>NUCLEOTIDE SEQUENCE [LARGE SCALE GENOMIC DNA]</scope>
    <source>
        <strain evidence="3">YNDBR</strain>
        <tissue evidence="3">Leaf</tissue>
    </source>
</reference>
<dbReference type="GO" id="GO:0004491">
    <property type="term" value="F:methylmalonate-semialdehyde dehydrogenase (acylating, NAD) activity"/>
    <property type="evidence" value="ECO:0007669"/>
    <property type="project" value="InterPro"/>
</dbReference>
<sequence>MKTGSAWSYVAGEENMSADRSRMEATRGGASAVDRESIELGFYDTSELAMEVLDCQMDTVNNICDDEDIKAISFVATFEDCLDGNASSSSKKAGIIDKLACHVRFDLKGKSESLKIDRKGGGYKGGGMHIYARAKKKEEACAVLLYGNGASIFTTSGIAARKFQNDIEAGQVGINVPIPAPLPFFSFTGSMASFAGDLNFYG</sequence>
<evidence type="ECO:0000259" key="2">
    <source>
        <dbReference type="Pfam" id="PF00171"/>
    </source>
</evidence>
<accession>A0AAP0EVU2</accession>
<dbReference type="Proteomes" id="UP001420932">
    <property type="component" value="Unassembled WGS sequence"/>
</dbReference>
<comment type="caution">
    <text evidence="3">The sequence shown here is derived from an EMBL/GenBank/DDBJ whole genome shotgun (WGS) entry which is preliminary data.</text>
</comment>
<dbReference type="Pfam" id="PF00171">
    <property type="entry name" value="Aldedh"/>
    <property type="match status" value="1"/>
</dbReference>
<dbReference type="Gene3D" id="3.40.309.10">
    <property type="entry name" value="Aldehyde Dehydrogenase, Chain A, domain 2"/>
    <property type="match status" value="1"/>
</dbReference>
<dbReference type="InterPro" id="IPR016161">
    <property type="entry name" value="Ald_DH/histidinol_DH"/>
</dbReference>
<proteinExistence type="inferred from homology"/>
<evidence type="ECO:0000313" key="4">
    <source>
        <dbReference type="Proteomes" id="UP001420932"/>
    </source>
</evidence>
<keyword evidence="4" id="KW-1185">Reference proteome</keyword>
<dbReference type="AlphaFoldDB" id="A0AAP0EVU2"/>
<evidence type="ECO:0000256" key="1">
    <source>
        <dbReference type="ARBA" id="ARBA00009986"/>
    </source>
</evidence>
<gene>
    <name evidence="3" type="ORF">Syun_026127</name>
</gene>
<dbReference type="InterPro" id="IPR015590">
    <property type="entry name" value="Aldehyde_DH_dom"/>
</dbReference>
<dbReference type="InterPro" id="IPR016163">
    <property type="entry name" value="Ald_DH_C"/>
</dbReference>
<dbReference type="InterPro" id="IPR010061">
    <property type="entry name" value="MeMal-semiAld_DH"/>
</dbReference>
<comment type="similarity">
    <text evidence="1">Belongs to the aldehyde dehydrogenase family.</text>
</comment>
<name>A0AAP0EVU2_9MAGN</name>